<sequence>VNIVWDVLESDQKDLKITNGISVQKTGSILGLKNWKE</sequence>
<reference evidence="1" key="1">
    <citation type="submission" date="2018-05" db="EMBL/GenBank/DDBJ databases">
        <authorList>
            <person name="Lanie J.A."/>
            <person name="Ng W.-L."/>
            <person name="Kazmierczak K.M."/>
            <person name="Andrzejewski T.M."/>
            <person name="Davidsen T.M."/>
            <person name="Wayne K.J."/>
            <person name="Tettelin H."/>
            <person name="Glass J.I."/>
            <person name="Rusch D."/>
            <person name="Podicherti R."/>
            <person name="Tsui H.-C.T."/>
            <person name="Winkler M.E."/>
        </authorList>
    </citation>
    <scope>NUCLEOTIDE SEQUENCE</scope>
</reference>
<accession>A0A382TUK3</accession>
<feature type="non-terminal residue" evidence="1">
    <location>
        <position position="37"/>
    </location>
</feature>
<dbReference type="AlphaFoldDB" id="A0A382TUK3"/>
<proteinExistence type="predicted"/>
<evidence type="ECO:0000313" key="1">
    <source>
        <dbReference type="EMBL" id="SVD25739.1"/>
    </source>
</evidence>
<dbReference type="EMBL" id="UINC01139289">
    <property type="protein sequence ID" value="SVD25739.1"/>
    <property type="molecule type" value="Genomic_DNA"/>
</dbReference>
<gene>
    <name evidence="1" type="ORF">METZ01_LOCUS378593</name>
</gene>
<protein>
    <submittedName>
        <fullName evidence="1">Uncharacterized protein</fullName>
    </submittedName>
</protein>
<name>A0A382TUK3_9ZZZZ</name>
<organism evidence="1">
    <name type="scientific">marine metagenome</name>
    <dbReference type="NCBI Taxonomy" id="408172"/>
    <lineage>
        <taxon>unclassified sequences</taxon>
        <taxon>metagenomes</taxon>
        <taxon>ecological metagenomes</taxon>
    </lineage>
</organism>
<feature type="non-terminal residue" evidence="1">
    <location>
        <position position="1"/>
    </location>
</feature>